<evidence type="ECO:0000313" key="2">
    <source>
        <dbReference type="Proteomes" id="UP000036403"/>
    </source>
</evidence>
<accession>A0A0J7KAT9</accession>
<dbReference type="EMBL" id="LBMM01010552">
    <property type="protein sequence ID" value="KMQ87394.1"/>
    <property type="molecule type" value="Genomic_DNA"/>
</dbReference>
<protein>
    <submittedName>
        <fullName evidence="1">Dna-mediated transposase</fullName>
    </submittedName>
</protein>
<dbReference type="AlphaFoldDB" id="A0A0J7KAT9"/>
<dbReference type="PaxDb" id="67767-A0A0J7KAT9"/>
<comment type="caution">
    <text evidence="1">The sequence shown here is derived from an EMBL/GenBank/DDBJ whole genome shotgun (WGS) entry which is preliminary data.</text>
</comment>
<dbReference type="Proteomes" id="UP000036403">
    <property type="component" value="Unassembled WGS sequence"/>
</dbReference>
<evidence type="ECO:0000313" key="1">
    <source>
        <dbReference type="EMBL" id="KMQ87394.1"/>
    </source>
</evidence>
<reference evidence="1 2" key="1">
    <citation type="submission" date="2015-04" db="EMBL/GenBank/DDBJ databases">
        <title>Lasius niger genome sequencing.</title>
        <authorList>
            <person name="Konorov E.A."/>
            <person name="Nikitin M.A."/>
            <person name="Kirill M.V."/>
            <person name="Chang P."/>
        </authorList>
    </citation>
    <scope>NUCLEOTIDE SEQUENCE [LARGE SCALE GENOMIC DNA]</scope>
    <source>
        <tissue evidence="1">Whole</tissue>
    </source>
</reference>
<proteinExistence type="predicted"/>
<name>A0A0J7KAT9_LASNI</name>
<keyword evidence="2" id="KW-1185">Reference proteome</keyword>
<organism evidence="1 2">
    <name type="scientific">Lasius niger</name>
    <name type="common">Black garden ant</name>
    <dbReference type="NCBI Taxonomy" id="67767"/>
    <lineage>
        <taxon>Eukaryota</taxon>
        <taxon>Metazoa</taxon>
        <taxon>Ecdysozoa</taxon>
        <taxon>Arthropoda</taxon>
        <taxon>Hexapoda</taxon>
        <taxon>Insecta</taxon>
        <taxon>Pterygota</taxon>
        <taxon>Neoptera</taxon>
        <taxon>Endopterygota</taxon>
        <taxon>Hymenoptera</taxon>
        <taxon>Apocrita</taxon>
        <taxon>Aculeata</taxon>
        <taxon>Formicoidea</taxon>
        <taxon>Formicidae</taxon>
        <taxon>Formicinae</taxon>
        <taxon>Lasius</taxon>
        <taxon>Lasius</taxon>
    </lineage>
</organism>
<sequence>MACRHAVRQSGHKDLTPILKEISKSPQRPAKVRKLLDISTLTIIRKTPEEGLAFVLDNCLSKSTYLNMRLESKSCGADIWPIYNDVRKVKEKCRPPKETISIHENVAEVAVQPLLNHTAKRIINMQAAVILQTLRRTDCMEVDTVLTCTWGFDGSTGHSAYQQRWQNKENMSDESLFATTLIPLRLATSTGLTLWNNRAPQSSRFCRPIKFEFVKESIDVILRQKQLTEDQIETELKRKRTGYF</sequence>
<gene>
    <name evidence="1" type="ORF">RF55_13334</name>
</gene>
<dbReference type="OrthoDB" id="7700296at2759"/>